<dbReference type="KEGG" id="muo:115476048"/>
<dbReference type="PROSITE" id="PS50001">
    <property type="entry name" value="SH2"/>
    <property type="match status" value="1"/>
</dbReference>
<feature type="domain" description="Protein kinase" evidence="24">
    <location>
        <begin position="232"/>
        <end position="484"/>
    </location>
</feature>
<dbReference type="RefSeq" id="XP_030068031.1">
    <property type="nucleotide sequence ID" value="XM_030212171.1"/>
</dbReference>
<evidence type="ECO:0000256" key="21">
    <source>
        <dbReference type="RuleBase" id="RU362096"/>
    </source>
</evidence>
<keyword evidence="8 21" id="KW-0808">Transferase</keyword>
<evidence type="ECO:0000256" key="12">
    <source>
        <dbReference type="ARBA" id="ARBA00022999"/>
    </source>
</evidence>
<keyword evidence="6" id="KW-0963">Cytoplasm</keyword>
<keyword evidence="16" id="KW-0966">Cell projection</keyword>
<keyword evidence="15" id="KW-0539">Nucleus</keyword>
<dbReference type="Pfam" id="PF00018">
    <property type="entry name" value="SH3_1"/>
    <property type="match status" value="1"/>
</dbReference>
<evidence type="ECO:0000259" key="23">
    <source>
        <dbReference type="PROSITE" id="PS50002"/>
    </source>
</evidence>
<dbReference type="FunFam" id="3.30.505.10:FF:000074">
    <property type="entry name" value="Tyrosine-protein kinase"/>
    <property type="match status" value="1"/>
</dbReference>
<dbReference type="PRINTS" id="PR00109">
    <property type="entry name" value="TYRKINASE"/>
</dbReference>
<evidence type="ECO:0000313" key="25">
    <source>
        <dbReference type="Proteomes" id="UP000515156"/>
    </source>
</evidence>
<dbReference type="GO" id="GO:0016020">
    <property type="term" value="C:membrane"/>
    <property type="evidence" value="ECO:0007669"/>
    <property type="project" value="UniProtKB-SubCell"/>
</dbReference>
<dbReference type="InterPro" id="IPR050198">
    <property type="entry name" value="Non-receptor_tyrosine_kinases"/>
</dbReference>
<evidence type="ECO:0000256" key="18">
    <source>
        <dbReference type="PROSITE-ProRule" id="PRU00191"/>
    </source>
</evidence>
<evidence type="ECO:0000256" key="8">
    <source>
        <dbReference type="ARBA" id="ARBA00022679"/>
    </source>
</evidence>
<evidence type="ECO:0000256" key="5">
    <source>
        <dbReference type="ARBA" id="ARBA00022443"/>
    </source>
</evidence>
<comment type="catalytic activity">
    <reaction evidence="17 21">
        <text>L-tyrosyl-[protein] + ATP = O-phospho-L-tyrosyl-[protein] + ADP + H(+)</text>
        <dbReference type="Rhea" id="RHEA:10596"/>
        <dbReference type="Rhea" id="RHEA-COMP:10136"/>
        <dbReference type="Rhea" id="RHEA-COMP:20101"/>
        <dbReference type="ChEBI" id="CHEBI:15378"/>
        <dbReference type="ChEBI" id="CHEBI:30616"/>
        <dbReference type="ChEBI" id="CHEBI:46858"/>
        <dbReference type="ChEBI" id="CHEBI:61978"/>
        <dbReference type="ChEBI" id="CHEBI:456216"/>
        <dbReference type="EC" id="2.7.10.2"/>
    </reaction>
</comment>
<evidence type="ECO:0000256" key="3">
    <source>
        <dbReference type="ARBA" id="ARBA00004466"/>
    </source>
</evidence>
<dbReference type="Gene3D" id="1.10.510.10">
    <property type="entry name" value="Transferase(Phosphotransferase) domain 1"/>
    <property type="match status" value="1"/>
</dbReference>
<keyword evidence="11 20" id="KW-0067">ATP-binding</keyword>
<dbReference type="Proteomes" id="UP000515156">
    <property type="component" value="Chromosome 8"/>
</dbReference>
<dbReference type="FunFam" id="1.10.510.10:FF:000399">
    <property type="entry name" value="Tyrosine-protein kinase"/>
    <property type="match status" value="1"/>
</dbReference>
<dbReference type="AlphaFoldDB" id="A0A6P7YTP2"/>
<dbReference type="InterPro" id="IPR000980">
    <property type="entry name" value="SH2"/>
</dbReference>
<keyword evidence="25" id="KW-1185">Reference proteome</keyword>
<dbReference type="PROSITE" id="PS50002">
    <property type="entry name" value="SH3"/>
    <property type="match status" value="1"/>
</dbReference>
<evidence type="ECO:0000256" key="17">
    <source>
        <dbReference type="ARBA" id="ARBA00051245"/>
    </source>
</evidence>
<dbReference type="InterPro" id="IPR036860">
    <property type="entry name" value="SH2_dom_sf"/>
</dbReference>
<keyword evidence="5 19" id="KW-0728">SH3 domain</keyword>
<keyword evidence="14 21" id="KW-0829">Tyrosine-protein kinase</keyword>
<evidence type="ECO:0000256" key="9">
    <source>
        <dbReference type="ARBA" id="ARBA00022741"/>
    </source>
</evidence>
<dbReference type="InterPro" id="IPR008266">
    <property type="entry name" value="Tyr_kinase_AS"/>
</dbReference>
<feature type="binding site" evidence="20">
    <location>
        <position position="260"/>
    </location>
    <ligand>
        <name>ATP</name>
        <dbReference type="ChEBI" id="CHEBI:30616"/>
    </ligand>
</feature>
<protein>
    <recommendedName>
        <fullName evidence="21">Tyrosine-protein kinase</fullName>
        <ecNumber evidence="21">2.7.10.2</ecNumber>
    </recommendedName>
</protein>
<evidence type="ECO:0000256" key="20">
    <source>
        <dbReference type="PROSITE-ProRule" id="PRU10141"/>
    </source>
</evidence>
<dbReference type="PROSITE" id="PS00107">
    <property type="entry name" value="PROTEIN_KINASE_ATP"/>
    <property type="match status" value="1"/>
</dbReference>
<dbReference type="InterPro" id="IPR000719">
    <property type="entry name" value="Prot_kinase_dom"/>
</dbReference>
<dbReference type="EC" id="2.7.10.2" evidence="21"/>
<keyword evidence="7" id="KW-0597">Phosphoprotein</keyword>
<gene>
    <name evidence="26" type="primary">PTK6</name>
</gene>
<dbReference type="SUPFAM" id="SSF56112">
    <property type="entry name" value="Protein kinase-like (PK-like)"/>
    <property type="match status" value="1"/>
</dbReference>
<evidence type="ECO:0000259" key="22">
    <source>
        <dbReference type="PROSITE" id="PS50001"/>
    </source>
</evidence>
<organism evidence="25 26">
    <name type="scientific">Microcaecilia unicolor</name>
    <dbReference type="NCBI Taxonomy" id="1415580"/>
    <lineage>
        <taxon>Eukaryota</taxon>
        <taxon>Metazoa</taxon>
        <taxon>Chordata</taxon>
        <taxon>Craniata</taxon>
        <taxon>Vertebrata</taxon>
        <taxon>Euteleostomi</taxon>
        <taxon>Amphibia</taxon>
        <taxon>Gymnophiona</taxon>
        <taxon>Siphonopidae</taxon>
        <taxon>Microcaecilia</taxon>
    </lineage>
</organism>
<dbReference type="GO" id="GO:0004715">
    <property type="term" value="F:non-membrane spanning protein tyrosine kinase activity"/>
    <property type="evidence" value="ECO:0007669"/>
    <property type="project" value="UniProtKB-EC"/>
</dbReference>
<dbReference type="InterPro" id="IPR001245">
    <property type="entry name" value="Ser-Thr/Tyr_kinase_cat_dom"/>
</dbReference>
<sequence>MAERLQKACPCLTCCWNKCFKSKETNFPDSTHSSMGSQDSAARSHKQINLHYVGLWDFSARTEEEISFIKGDLFQVSETCGDWLKACKLDSFGRVIGEGFIPYNYVAQREAVEAQSWFFENLSRSEAVKKLMSPTNRTGAFLIRVSEKQGFKYVLSVRNEESVKHFKIFQNSQGEFHLNTKSKFKKLEDLIEYYKSTNLSDGLILTTPCLKQEPVVLPISTTDDWERPREEFTLMRHLGEGNFGEVFEGLWRQQFKVAIKVIKRDFMKEKDFQAEIQIMKTLRHKHILSLYATCSVGDPYYIITEFMTKGNLLDLMRSAEGSLLQVNDLIDMAYQVADGMEFLESKNYVHRDLAARNILVGEDYICKVADFGMARLIKNEFYKSTSCHIPYKWTAPEALQYNRFSTRSDVWSFGILLYEIITCGQIPYAGMDNAEASAEVSRGYRMPQPSNCPNMIYKIMSECWKTEPSKRPTFQKIKKELGQFGKYEATGDAD</sequence>
<evidence type="ECO:0000256" key="15">
    <source>
        <dbReference type="ARBA" id="ARBA00023242"/>
    </source>
</evidence>
<evidence type="ECO:0000256" key="13">
    <source>
        <dbReference type="ARBA" id="ARBA00023136"/>
    </source>
</evidence>
<dbReference type="CTD" id="5753"/>
<dbReference type="GO" id="GO:0001726">
    <property type="term" value="C:ruffle"/>
    <property type="evidence" value="ECO:0007669"/>
    <property type="project" value="UniProtKB-SubCell"/>
</dbReference>
<name>A0A6P7YTP2_9AMPH</name>
<feature type="domain" description="SH3" evidence="23">
    <location>
        <begin position="47"/>
        <end position="111"/>
    </location>
</feature>
<evidence type="ECO:0000256" key="2">
    <source>
        <dbReference type="ARBA" id="ARBA00004370"/>
    </source>
</evidence>
<dbReference type="PRINTS" id="PR00401">
    <property type="entry name" value="SH2DOMAIN"/>
</dbReference>
<dbReference type="InterPro" id="IPR001452">
    <property type="entry name" value="SH3_domain"/>
</dbReference>
<dbReference type="InParanoid" id="A0A6P7YTP2"/>
<dbReference type="SMART" id="SM00326">
    <property type="entry name" value="SH3"/>
    <property type="match status" value="1"/>
</dbReference>
<comment type="similarity">
    <text evidence="21">Belongs to the protein kinase superfamily. Tyr protein kinase family.</text>
</comment>
<keyword evidence="13" id="KW-0472">Membrane</keyword>
<evidence type="ECO:0000256" key="10">
    <source>
        <dbReference type="ARBA" id="ARBA00022777"/>
    </source>
</evidence>
<evidence type="ECO:0000256" key="4">
    <source>
        <dbReference type="ARBA" id="ARBA00004496"/>
    </source>
</evidence>
<dbReference type="GeneID" id="115476048"/>
<keyword evidence="9 20" id="KW-0547">Nucleotide-binding</keyword>
<dbReference type="PANTHER" id="PTHR24418">
    <property type="entry name" value="TYROSINE-PROTEIN KINASE"/>
    <property type="match status" value="1"/>
</dbReference>
<dbReference type="FunFam" id="2.30.30.40:FF:000229">
    <property type="entry name" value="Tyrosine-protein kinase"/>
    <property type="match status" value="1"/>
</dbReference>
<proteinExistence type="inferred from homology"/>
<dbReference type="Gene3D" id="2.30.30.40">
    <property type="entry name" value="SH3 Domains"/>
    <property type="match status" value="1"/>
</dbReference>
<dbReference type="SUPFAM" id="SSF55550">
    <property type="entry name" value="SH2 domain"/>
    <property type="match status" value="1"/>
</dbReference>
<dbReference type="Pfam" id="PF00017">
    <property type="entry name" value="SH2"/>
    <property type="match status" value="1"/>
</dbReference>
<evidence type="ECO:0000256" key="16">
    <source>
        <dbReference type="ARBA" id="ARBA00023273"/>
    </source>
</evidence>
<evidence type="ECO:0000256" key="14">
    <source>
        <dbReference type="ARBA" id="ARBA00023137"/>
    </source>
</evidence>
<dbReference type="SUPFAM" id="SSF50044">
    <property type="entry name" value="SH3-domain"/>
    <property type="match status" value="1"/>
</dbReference>
<evidence type="ECO:0000313" key="26">
    <source>
        <dbReference type="RefSeq" id="XP_030068031.1"/>
    </source>
</evidence>
<feature type="domain" description="SH2" evidence="22">
    <location>
        <begin position="117"/>
        <end position="209"/>
    </location>
</feature>
<evidence type="ECO:0000256" key="11">
    <source>
        <dbReference type="ARBA" id="ARBA00022840"/>
    </source>
</evidence>
<dbReference type="Pfam" id="PF07714">
    <property type="entry name" value="PK_Tyr_Ser-Thr"/>
    <property type="match status" value="1"/>
</dbReference>
<dbReference type="InterPro" id="IPR011009">
    <property type="entry name" value="Kinase-like_dom_sf"/>
</dbReference>
<evidence type="ECO:0000256" key="1">
    <source>
        <dbReference type="ARBA" id="ARBA00004123"/>
    </source>
</evidence>
<dbReference type="FunCoup" id="A0A6P7YTP2">
    <property type="interactions" value="303"/>
</dbReference>
<dbReference type="InterPro" id="IPR020635">
    <property type="entry name" value="Tyr_kinase_cat_dom"/>
</dbReference>
<dbReference type="GO" id="GO:0005634">
    <property type="term" value="C:nucleus"/>
    <property type="evidence" value="ECO:0007669"/>
    <property type="project" value="UniProtKB-SubCell"/>
</dbReference>
<dbReference type="FunFam" id="3.30.200.20:FF:000053">
    <property type="entry name" value="Tyrosine-protein kinase"/>
    <property type="match status" value="1"/>
</dbReference>
<comment type="subcellular location">
    <subcellularLocation>
        <location evidence="3">Cell projection</location>
        <location evidence="3">Ruffle</location>
    </subcellularLocation>
    <subcellularLocation>
        <location evidence="4">Cytoplasm</location>
    </subcellularLocation>
    <subcellularLocation>
        <location evidence="2">Membrane</location>
    </subcellularLocation>
    <subcellularLocation>
        <location evidence="1">Nucleus</location>
    </subcellularLocation>
</comment>
<dbReference type="PROSITE" id="PS50011">
    <property type="entry name" value="PROTEIN_KINASE_DOM"/>
    <property type="match status" value="1"/>
</dbReference>
<dbReference type="OrthoDB" id="4062651at2759"/>
<dbReference type="GO" id="GO:0005829">
    <property type="term" value="C:cytosol"/>
    <property type="evidence" value="ECO:0007669"/>
    <property type="project" value="UniProtKB-ARBA"/>
</dbReference>
<keyword evidence="10 21" id="KW-0418">Kinase</keyword>
<evidence type="ECO:0000256" key="6">
    <source>
        <dbReference type="ARBA" id="ARBA00022490"/>
    </source>
</evidence>
<dbReference type="SMART" id="SM00219">
    <property type="entry name" value="TyrKc"/>
    <property type="match status" value="1"/>
</dbReference>
<evidence type="ECO:0000256" key="7">
    <source>
        <dbReference type="ARBA" id="ARBA00022553"/>
    </source>
</evidence>
<dbReference type="PROSITE" id="PS00109">
    <property type="entry name" value="PROTEIN_KINASE_TYR"/>
    <property type="match status" value="1"/>
</dbReference>
<dbReference type="InterPro" id="IPR017441">
    <property type="entry name" value="Protein_kinase_ATP_BS"/>
</dbReference>
<reference evidence="26" key="1">
    <citation type="submission" date="2025-08" db="UniProtKB">
        <authorList>
            <consortium name="RefSeq"/>
        </authorList>
    </citation>
    <scope>IDENTIFICATION</scope>
</reference>
<dbReference type="GO" id="GO:0005524">
    <property type="term" value="F:ATP binding"/>
    <property type="evidence" value="ECO:0007669"/>
    <property type="project" value="UniProtKB-UniRule"/>
</dbReference>
<accession>A0A6P7YTP2</accession>
<keyword evidence="12 18" id="KW-0727">SH2 domain</keyword>
<dbReference type="SMART" id="SM00252">
    <property type="entry name" value="SH2"/>
    <property type="match status" value="1"/>
</dbReference>
<dbReference type="InterPro" id="IPR036028">
    <property type="entry name" value="SH3-like_dom_sf"/>
</dbReference>
<dbReference type="Gene3D" id="3.30.505.10">
    <property type="entry name" value="SH2 domain"/>
    <property type="match status" value="1"/>
</dbReference>
<evidence type="ECO:0000259" key="24">
    <source>
        <dbReference type="PROSITE" id="PS50011"/>
    </source>
</evidence>
<evidence type="ECO:0000256" key="19">
    <source>
        <dbReference type="PROSITE-ProRule" id="PRU00192"/>
    </source>
</evidence>